<evidence type="ECO:0000256" key="18">
    <source>
        <dbReference type="RuleBase" id="RU000504"/>
    </source>
</evidence>
<evidence type="ECO:0000256" key="17">
    <source>
        <dbReference type="NCBIfam" id="TIGR01064"/>
    </source>
</evidence>
<keyword evidence="9" id="KW-0479">Metal-binding</keyword>
<keyword evidence="13 18" id="KW-0460">Magnesium</keyword>
<evidence type="ECO:0000256" key="15">
    <source>
        <dbReference type="ARBA" id="ARBA00023152"/>
    </source>
</evidence>
<dbReference type="Gene3D" id="3.40.1380.20">
    <property type="entry name" value="Pyruvate kinase, C-terminal domain"/>
    <property type="match status" value="1"/>
</dbReference>
<evidence type="ECO:0000256" key="6">
    <source>
        <dbReference type="ARBA" id="ARBA00012142"/>
    </source>
</evidence>
<evidence type="ECO:0000259" key="21">
    <source>
        <dbReference type="Pfam" id="PF02887"/>
    </source>
</evidence>
<dbReference type="Gene3D" id="2.40.33.10">
    <property type="entry name" value="PK beta-barrel domain-like"/>
    <property type="match status" value="1"/>
</dbReference>
<comment type="pathway">
    <text evidence="3 18">Carbohydrate degradation; glycolysis; pyruvate from D-glyceraldehyde 3-phosphate: step 5/5.</text>
</comment>
<gene>
    <name evidence="22" type="primary">pyk</name>
    <name evidence="22" type="ORF">AB8S09_02480</name>
</gene>
<name>A0ABV4DTE0_9CLOT</name>
<dbReference type="PANTHER" id="PTHR11817">
    <property type="entry name" value="PYRUVATE KINASE"/>
    <property type="match status" value="1"/>
</dbReference>
<evidence type="ECO:0000256" key="3">
    <source>
        <dbReference type="ARBA" id="ARBA00004997"/>
    </source>
</evidence>
<dbReference type="InterPro" id="IPR015793">
    <property type="entry name" value="Pyrv_Knase_brl"/>
</dbReference>
<comment type="cofactor">
    <cofactor evidence="2">
        <name>K(+)</name>
        <dbReference type="ChEBI" id="CHEBI:29103"/>
    </cofactor>
</comment>
<dbReference type="InterPro" id="IPR015795">
    <property type="entry name" value="Pyrv_Knase_C"/>
</dbReference>
<comment type="cofactor">
    <cofactor evidence="1">
        <name>Mg(2+)</name>
        <dbReference type="ChEBI" id="CHEBI:18420"/>
    </cofactor>
</comment>
<keyword evidence="12" id="KW-0067">ATP-binding</keyword>
<evidence type="ECO:0000313" key="22">
    <source>
        <dbReference type="EMBL" id="MEY8762519.1"/>
    </source>
</evidence>
<dbReference type="Pfam" id="PF02887">
    <property type="entry name" value="PK_C"/>
    <property type="match status" value="1"/>
</dbReference>
<evidence type="ECO:0000256" key="2">
    <source>
        <dbReference type="ARBA" id="ARBA00001958"/>
    </source>
</evidence>
<comment type="similarity">
    <text evidence="4">In the C-terminal section; belongs to the PEP-utilizing enzyme family.</text>
</comment>
<organism evidence="22 23">
    <name type="scientific">Clostridium lapidicellarium</name>
    <dbReference type="NCBI Taxonomy" id="3240931"/>
    <lineage>
        <taxon>Bacteria</taxon>
        <taxon>Bacillati</taxon>
        <taxon>Bacillota</taxon>
        <taxon>Clostridia</taxon>
        <taxon>Eubacteriales</taxon>
        <taxon>Clostridiaceae</taxon>
        <taxon>Clostridium</taxon>
    </lineage>
</organism>
<accession>A0ABV4DTE0</accession>
<protein>
    <recommendedName>
        <fullName evidence="7 17">Pyruvate kinase</fullName>
        <ecNumber evidence="6 17">2.7.1.40</ecNumber>
    </recommendedName>
</protein>
<dbReference type="SUPFAM" id="SSF52935">
    <property type="entry name" value="PK C-terminal domain-like"/>
    <property type="match status" value="1"/>
</dbReference>
<dbReference type="EMBL" id="JBGFFE010000002">
    <property type="protein sequence ID" value="MEY8762519.1"/>
    <property type="molecule type" value="Genomic_DNA"/>
</dbReference>
<evidence type="ECO:0000256" key="9">
    <source>
        <dbReference type="ARBA" id="ARBA00022723"/>
    </source>
</evidence>
<dbReference type="InterPro" id="IPR015813">
    <property type="entry name" value="Pyrv/PenolPyrv_kinase-like_dom"/>
</dbReference>
<keyword evidence="23" id="KW-1185">Reference proteome</keyword>
<evidence type="ECO:0000256" key="4">
    <source>
        <dbReference type="ARBA" id="ARBA00006237"/>
    </source>
</evidence>
<dbReference type="InterPro" id="IPR001697">
    <property type="entry name" value="Pyr_Knase"/>
</dbReference>
<keyword evidence="10" id="KW-0547">Nucleotide-binding</keyword>
<dbReference type="PRINTS" id="PR01050">
    <property type="entry name" value="PYRUVTKNASE"/>
</dbReference>
<dbReference type="Pfam" id="PF00391">
    <property type="entry name" value="PEP-utilizers"/>
    <property type="match status" value="1"/>
</dbReference>
<dbReference type="SUPFAM" id="SSF51621">
    <property type="entry name" value="Phosphoenolpyruvate/pyruvate domain"/>
    <property type="match status" value="1"/>
</dbReference>
<dbReference type="NCBIfam" id="NF004491">
    <property type="entry name" value="PRK05826.1"/>
    <property type="match status" value="1"/>
</dbReference>
<sequence>MQKTKMIFTIGPASSSEKVLSKLIEAGMNVSRHNFSHGDYAEHEEMINTVKKLRERYDRPIAIMLDTKGPEIRTGNFKDDKVELKENEHFAVYCGEDVLGDDHRCSITYDGLCKDVKKGNHILIDDGLIDLKVEGIEGSKIDCTVENSGIISNHKGVNVPGVSVSLPALTKKDEEDLKFGCRMGIDMVAASFIRKAADVLAIRKVLEANGGQDVQIFSKIESREGVDNIDEILKFSDGIMIARGDMGVEIPIEQVPMIQKMIIEKCNRVGKPVITATQMLDSMIRNPRPTRAEASDIANAIFDGTDAIMLSGESANGKYPVQAAQTMAKIAQTAEKKINYDNLLERKREAHIQNVPNAISLATCTTASELNASAIITATQSGHTARMVAKYRPECHIIAVTPSHRVARSLALNWGVYPITAKRANSTDELIENSVNIALKSGYVQKGDLVVIAAGIPVSYSGTTNMLKVHIVGDILVQGRGAGIRPGYGNVKVVGSPKESDEIVERDDILVVKNLDRGYMSVLDRVSGVIAESGGLTSHLAIECISREIPIICSAGGATEVLKTGTFITMDVIRGIVYNGRANIM</sequence>
<dbReference type="InterPro" id="IPR040442">
    <property type="entry name" value="Pyrv_kinase-like_dom_sf"/>
</dbReference>
<evidence type="ECO:0000256" key="7">
    <source>
        <dbReference type="ARBA" id="ARBA00018587"/>
    </source>
</evidence>
<dbReference type="Gene3D" id="3.20.20.60">
    <property type="entry name" value="Phosphoenolpyruvate-binding domains"/>
    <property type="match status" value="1"/>
</dbReference>
<feature type="domain" description="PEP-utilising enzyme mobile" evidence="20">
    <location>
        <begin position="505"/>
        <end position="575"/>
    </location>
</feature>
<keyword evidence="11 18" id="KW-0418">Kinase</keyword>
<reference evidence="22 23" key="1">
    <citation type="submission" date="2024-08" db="EMBL/GenBank/DDBJ databases">
        <title>Clostridium lapicellarii sp. nov., and Clostridium renhuaiense sp. nov., two species isolated from the mud in a fermentation cellar used for producing sauce-flavour Chinese liquors.</title>
        <authorList>
            <person name="Yang F."/>
            <person name="Wang H."/>
            <person name="Chen L.Q."/>
            <person name="Zhou N."/>
            <person name="Lu J.J."/>
            <person name="Pu X.X."/>
            <person name="Wan B."/>
            <person name="Wang L."/>
            <person name="Liu S.J."/>
        </authorList>
    </citation>
    <scope>NUCLEOTIDE SEQUENCE [LARGE SCALE GENOMIC DNA]</scope>
    <source>
        <strain evidence="22 23">MT-113</strain>
    </source>
</reference>
<dbReference type="Pfam" id="PF00224">
    <property type="entry name" value="PK"/>
    <property type="match status" value="1"/>
</dbReference>
<evidence type="ECO:0000259" key="19">
    <source>
        <dbReference type="Pfam" id="PF00224"/>
    </source>
</evidence>
<dbReference type="InterPro" id="IPR008279">
    <property type="entry name" value="PEP-util_enz_mobile_dom"/>
</dbReference>
<dbReference type="InterPro" id="IPR015806">
    <property type="entry name" value="Pyrv_Knase_insert_dom_sf"/>
</dbReference>
<dbReference type="Gene3D" id="3.50.30.10">
    <property type="entry name" value="Phosphohistidine domain"/>
    <property type="match status" value="1"/>
</dbReference>
<comment type="caution">
    <text evidence="22">The sequence shown here is derived from an EMBL/GenBank/DDBJ whole genome shotgun (WGS) entry which is preliminary data.</text>
</comment>
<proteinExistence type="inferred from homology"/>
<dbReference type="NCBIfam" id="NF004978">
    <property type="entry name" value="PRK06354.1"/>
    <property type="match status" value="1"/>
</dbReference>
<evidence type="ECO:0000256" key="13">
    <source>
        <dbReference type="ARBA" id="ARBA00022842"/>
    </source>
</evidence>
<dbReference type="InterPro" id="IPR011037">
    <property type="entry name" value="Pyrv_Knase-like_insert_dom_sf"/>
</dbReference>
<evidence type="ECO:0000256" key="10">
    <source>
        <dbReference type="ARBA" id="ARBA00022741"/>
    </source>
</evidence>
<keyword evidence="16 22" id="KW-0670">Pyruvate</keyword>
<dbReference type="InterPro" id="IPR036637">
    <property type="entry name" value="Phosphohistidine_dom_sf"/>
</dbReference>
<dbReference type="Proteomes" id="UP001565220">
    <property type="component" value="Unassembled WGS sequence"/>
</dbReference>
<evidence type="ECO:0000256" key="1">
    <source>
        <dbReference type="ARBA" id="ARBA00001946"/>
    </source>
</evidence>
<dbReference type="NCBIfam" id="TIGR01064">
    <property type="entry name" value="pyruv_kin"/>
    <property type="match status" value="1"/>
</dbReference>
<evidence type="ECO:0000256" key="8">
    <source>
        <dbReference type="ARBA" id="ARBA00022679"/>
    </source>
</evidence>
<evidence type="ECO:0000259" key="20">
    <source>
        <dbReference type="Pfam" id="PF00391"/>
    </source>
</evidence>
<evidence type="ECO:0000313" key="23">
    <source>
        <dbReference type="Proteomes" id="UP001565220"/>
    </source>
</evidence>
<evidence type="ECO:0000256" key="5">
    <source>
        <dbReference type="ARBA" id="ARBA00008663"/>
    </source>
</evidence>
<evidence type="ECO:0000256" key="14">
    <source>
        <dbReference type="ARBA" id="ARBA00022958"/>
    </source>
</evidence>
<comment type="catalytic activity">
    <reaction evidence="18">
        <text>pyruvate + ATP = phosphoenolpyruvate + ADP + H(+)</text>
        <dbReference type="Rhea" id="RHEA:18157"/>
        <dbReference type="ChEBI" id="CHEBI:15361"/>
        <dbReference type="ChEBI" id="CHEBI:15378"/>
        <dbReference type="ChEBI" id="CHEBI:30616"/>
        <dbReference type="ChEBI" id="CHEBI:58702"/>
        <dbReference type="ChEBI" id="CHEBI:456216"/>
        <dbReference type="EC" id="2.7.1.40"/>
    </reaction>
</comment>
<dbReference type="GO" id="GO:0016301">
    <property type="term" value="F:kinase activity"/>
    <property type="evidence" value="ECO:0007669"/>
    <property type="project" value="UniProtKB-KW"/>
</dbReference>
<evidence type="ECO:0000256" key="12">
    <source>
        <dbReference type="ARBA" id="ARBA00022840"/>
    </source>
</evidence>
<dbReference type="GO" id="GO:0004743">
    <property type="term" value="F:pyruvate kinase activity"/>
    <property type="evidence" value="ECO:0007669"/>
    <property type="project" value="UniProtKB-EC"/>
</dbReference>
<keyword evidence="15 18" id="KW-0324">Glycolysis</keyword>
<dbReference type="InterPro" id="IPR036918">
    <property type="entry name" value="Pyrv_Knase_C_sf"/>
</dbReference>
<feature type="domain" description="Pyruvate kinase barrel" evidence="19">
    <location>
        <begin position="1"/>
        <end position="323"/>
    </location>
</feature>
<comment type="similarity">
    <text evidence="5 18">Belongs to the pyruvate kinase family.</text>
</comment>
<evidence type="ECO:0000256" key="16">
    <source>
        <dbReference type="ARBA" id="ARBA00023317"/>
    </source>
</evidence>
<feature type="domain" description="Pyruvate kinase C-terminal" evidence="21">
    <location>
        <begin position="357"/>
        <end position="470"/>
    </location>
</feature>
<dbReference type="EC" id="2.7.1.40" evidence="6 17"/>
<dbReference type="RefSeq" id="WP_294181068.1">
    <property type="nucleotide sequence ID" value="NZ_JBGFFE010000002.1"/>
</dbReference>
<dbReference type="SUPFAM" id="SSF50800">
    <property type="entry name" value="PK beta-barrel domain-like"/>
    <property type="match status" value="1"/>
</dbReference>
<keyword evidence="14" id="KW-0630">Potassium</keyword>
<dbReference type="SUPFAM" id="SSF52009">
    <property type="entry name" value="Phosphohistidine domain"/>
    <property type="match status" value="1"/>
</dbReference>
<keyword evidence="8 18" id="KW-0808">Transferase</keyword>
<evidence type="ECO:0000256" key="11">
    <source>
        <dbReference type="ARBA" id="ARBA00022777"/>
    </source>
</evidence>